<dbReference type="GO" id="GO:1905515">
    <property type="term" value="P:non-motile cilium assembly"/>
    <property type="evidence" value="ECO:0007669"/>
    <property type="project" value="TreeGrafter"/>
</dbReference>
<dbReference type="PANTHER" id="PTHR14240:SF1">
    <property type="entry name" value="PROTEIN FANTOM-RELATED"/>
    <property type="match status" value="1"/>
</dbReference>
<dbReference type="GO" id="GO:0032391">
    <property type="term" value="C:photoreceptor connecting cilium"/>
    <property type="evidence" value="ECO:0007669"/>
    <property type="project" value="TreeGrafter"/>
</dbReference>
<sequence>MVFARADETAGDIPLRDITVHPNGAATLPEALQNVSRFSREELEDTFLRLQEENLTLKQYTRKQEDKIRRMATKLTRLVKDHQQSEGARDVEMEELMEELQEKVQELEKQNEGLARRLLAAKQQHTPYSHIQLRPPQTQRPHTHDSITTTHSQSRYTYSILFYSILFYSILVYSILFYSILFYSILLFILLCSGIIVVCCCCCF</sequence>
<evidence type="ECO:0000256" key="1">
    <source>
        <dbReference type="SAM" id="Coils"/>
    </source>
</evidence>
<reference evidence="3" key="1">
    <citation type="submission" date="2025-08" db="UniProtKB">
        <authorList>
            <consortium name="Ensembl"/>
        </authorList>
    </citation>
    <scope>IDENTIFICATION</scope>
</reference>
<accession>A0A8C2BTT7</accession>
<dbReference type="PANTHER" id="PTHR14240">
    <property type="entry name" value="RETINITIS PIGMENTOSA GTPASE REGULATOR-INTERACTING PROTEIN"/>
    <property type="match status" value="1"/>
</dbReference>
<proteinExistence type="predicted"/>
<keyword evidence="1" id="KW-0175">Coiled coil</keyword>
<dbReference type="AlphaFoldDB" id="A0A8C2BTT7"/>
<keyword evidence="2" id="KW-0472">Membrane</keyword>
<organism evidence="3 4">
    <name type="scientific">Cyprinus carpio</name>
    <name type="common">Common carp</name>
    <dbReference type="NCBI Taxonomy" id="7962"/>
    <lineage>
        <taxon>Eukaryota</taxon>
        <taxon>Metazoa</taxon>
        <taxon>Chordata</taxon>
        <taxon>Craniata</taxon>
        <taxon>Vertebrata</taxon>
        <taxon>Euteleostomi</taxon>
        <taxon>Actinopterygii</taxon>
        <taxon>Neopterygii</taxon>
        <taxon>Teleostei</taxon>
        <taxon>Ostariophysi</taxon>
        <taxon>Cypriniformes</taxon>
        <taxon>Cyprinidae</taxon>
        <taxon>Cyprininae</taxon>
        <taxon>Cyprinus</taxon>
    </lineage>
</organism>
<keyword evidence="2" id="KW-1133">Transmembrane helix</keyword>
<dbReference type="InterPro" id="IPR031139">
    <property type="entry name" value="RPGRIP1_fam"/>
</dbReference>
<dbReference type="Ensembl" id="ENSCCRT00020001505.1">
    <property type="protein sequence ID" value="ENSCCRP00020001253.1"/>
    <property type="gene ID" value="ENSCCRG00020000808.1"/>
</dbReference>
<evidence type="ECO:0000313" key="4">
    <source>
        <dbReference type="Proteomes" id="UP000694701"/>
    </source>
</evidence>
<feature type="transmembrane region" description="Helical" evidence="2">
    <location>
        <begin position="156"/>
        <end position="176"/>
    </location>
</feature>
<feature type="transmembrane region" description="Helical" evidence="2">
    <location>
        <begin position="182"/>
        <end position="203"/>
    </location>
</feature>
<dbReference type="Proteomes" id="UP000694701">
    <property type="component" value="Unplaced"/>
</dbReference>
<keyword evidence="2" id="KW-0812">Transmembrane</keyword>
<feature type="coiled-coil region" evidence="1">
    <location>
        <begin position="90"/>
        <end position="124"/>
    </location>
</feature>
<evidence type="ECO:0000256" key="2">
    <source>
        <dbReference type="SAM" id="Phobius"/>
    </source>
</evidence>
<protein>
    <submittedName>
        <fullName evidence="3">Uncharacterized protein</fullName>
    </submittedName>
</protein>
<evidence type="ECO:0000313" key="3">
    <source>
        <dbReference type="Ensembl" id="ENSCCRP00020001253.1"/>
    </source>
</evidence>
<name>A0A8C2BTT7_CYPCA</name>
<dbReference type="GO" id="GO:0046548">
    <property type="term" value="P:retinal rod cell development"/>
    <property type="evidence" value="ECO:0007669"/>
    <property type="project" value="TreeGrafter"/>
</dbReference>